<evidence type="ECO:0000313" key="11">
    <source>
        <dbReference type="EMBL" id="VYU30073.1"/>
    </source>
</evidence>
<dbReference type="GO" id="GO:0043571">
    <property type="term" value="P:maintenance of CRISPR repeat elements"/>
    <property type="evidence" value="ECO:0007669"/>
    <property type="project" value="UniProtKB-UniRule"/>
</dbReference>
<sequence length="328" mass="37794">MKLVVNSEGVYLTKVGECFCLKKEGQKQEIAAKKVEQIIITTSTALSTDAIELAVENNIDIVFLKKYGKPFGRVWHSKVGSISTIRKRQLNLDSNKMGTILVKEFLTQKMTNQVEFLNELSMNRRDNRKIEIKEDVEKIKGLIEKIKSISEDAKINAIRGSLQGYEGTASRIYFSRLSDLMPEKYKFNGRSKNPAKDEFNCMLNYGYGIMYSNVERACILAGLDPYIGIMHVDNYNRQAFVFDLIEMYRIYIDKIVFKLFTTKKVKKEHFDKVEGGLYLNKAGKEILISKYNEEIEKKIQYKGRKIELQNIIQYDCHNIANKILNGGD</sequence>
<comment type="similarity">
    <text evidence="10">Belongs to the CRISPR-associated endonuclease Cas1 family.</text>
</comment>
<evidence type="ECO:0000256" key="5">
    <source>
        <dbReference type="ARBA" id="ARBA00022842"/>
    </source>
</evidence>
<dbReference type="Gene3D" id="3.100.10.20">
    <property type="entry name" value="CRISPR-associated endonuclease Cas1, N-terminal domain"/>
    <property type="match status" value="1"/>
</dbReference>
<evidence type="ECO:0000256" key="3">
    <source>
        <dbReference type="ARBA" id="ARBA00022759"/>
    </source>
</evidence>
<dbReference type="PANTHER" id="PTHR34353:SF2">
    <property type="entry name" value="CRISPR-ASSOCIATED ENDONUCLEASE CAS1 1"/>
    <property type="match status" value="1"/>
</dbReference>
<comment type="function">
    <text evidence="10">CRISPR (clustered regularly interspaced short palindromic repeat), is an adaptive immune system that provides protection against mobile genetic elements (viruses, transposable elements and conjugative plasmids). CRISPR clusters contain spacers, sequences complementary to antecedent mobile elements, and target invading nucleic acids. CRISPR clusters are transcribed and processed into CRISPR RNA (crRNA). Acts as a dsDNA endonuclease. Involved in the integration of spacer DNA into the CRISPR cassette.</text>
</comment>
<dbReference type="HAMAP" id="MF_01470">
    <property type="entry name" value="Cas1"/>
    <property type="match status" value="1"/>
</dbReference>
<name>A0A6N3DVQ5_9FIRM</name>
<evidence type="ECO:0000256" key="4">
    <source>
        <dbReference type="ARBA" id="ARBA00022801"/>
    </source>
</evidence>
<evidence type="ECO:0000256" key="10">
    <source>
        <dbReference type="HAMAP-Rule" id="MF_01470"/>
    </source>
</evidence>
<keyword evidence="7 10" id="KW-0238">DNA-binding</keyword>
<organism evidence="11">
    <name type="scientific">Intestinibacter bartlettii</name>
    <dbReference type="NCBI Taxonomy" id="261299"/>
    <lineage>
        <taxon>Bacteria</taxon>
        <taxon>Bacillati</taxon>
        <taxon>Bacillota</taxon>
        <taxon>Clostridia</taxon>
        <taxon>Peptostreptococcales</taxon>
        <taxon>Peptostreptococcaceae</taxon>
        <taxon>Intestinibacter</taxon>
    </lineage>
</organism>
<dbReference type="GO" id="GO:0003677">
    <property type="term" value="F:DNA binding"/>
    <property type="evidence" value="ECO:0007669"/>
    <property type="project" value="UniProtKB-KW"/>
</dbReference>
<keyword evidence="8 10" id="KW-0464">Manganese</keyword>
<evidence type="ECO:0000256" key="1">
    <source>
        <dbReference type="ARBA" id="ARBA00022722"/>
    </source>
</evidence>
<evidence type="ECO:0000256" key="7">
    <source>
        <dbReference type="ARBA" id="ARBA00023125"/>
    </source>
</evidence>
<dbReference type="PANTHER" id="PTHR34353">
    <property type="entry name" value="CRISPR-ASSOCIATED ENDONUCLEASE CAS1 1"/>
    <property type="match status" value="1"/>
</dbReference>
<keyword evidence="5 10" id="KW-0460">Magnesium</keyword>
<dbReference type="NCBIfam" id="TIGR00287">
    <property type="entry name" value="cas1"/>
    <property type="match status" value="1"/>
</dbReference>
<accession>A0A6N3DVQ5</accession>
<dbReference type="GO" id="GO:0046872">
    <property type="term" value="F:metal ion binding"/>
    <property type="evidence" value="ECO:0007669"/>
    <property type="project" value="UniProtKB-UniRule"/>
</dbReference>
<comment type="subunit">
    <text evidence="9 10">Homodimer, forms a heterotetramer with a Cas2 homodimer.</text>
</comment>
<proteinExistence type="inferred from homology"/>
<keyword evidence="2 10" id="KW-0479">Metal-binding</keyword>
<dbReference type="InterPro" id="IPR042211">
    <property type="entry name" value="CRISPR-assoc_Cas1_N"/>
</dbReference>
<dbReference type="EMBL" id="CACRUE010000033">
    <property type="protein sequence ID" value="VYU30073.1"/>
    <property type="molecule type" value="Genomic_DNA"/>
</dbReference>
<dbReference type="Gene3D" id="1.20.120.920">
    <property type="entry name" value="CRISPR-associated endonuclease Cas1, C-terminal domain"/>
    <property type="match status" value="1"/>
</dbReference>
<dbReference type="GO" id="GO:0016787">
    <property type="term" value="F:hydrolase activity"/>
    <property type="evidence" value="ECO:0007669"/>
    <property type="project" value="UniProtKB-KW"/>
</dbReference>
<feature type="binding site" evidence="10">
    <location>
        <position position="246"/>
    </location>
    <ligand>
        <name>Mn(2+)</name>
        <dbReference type="ChEBI" id="CHEBI:29035"/>
    </ligand>
</feature>
<keyword evidence="4 10" id="KW-0378">Hydrolase</keyword>
<feature type="binding site" evidence="10">
    <location>
        <position position="166"/>
    </location>
    <ligand>
        <name>Mn(2+)</name>
        <dbReference type="ChEBI" id="CHEBI:29035"/>
    </ligand>
</feature>
<dbReference type="GO" id="GO:0004519">
    <property type="term" value="F:endonuclease activity"/>
    <property type="evidence" value="ECO:0007669"/>
    <property type="project" value="UniProtKB-UniRule"/>
</dbReference>
<dbReference type="AlphaFoldDB" id="A0A6N3DVQ5"/>
<dbReference type="CDD" id="cd09634">
    <property type="entry name" value="Cas1_I-II-III"/>
    <property type="match status" value="1"/>
</dbReference>
<reference evidence="11" key="1">
    <citation type="submission" date="2019-11" db="EMBL/GenBank/DDBJ databases">
        <authorList>
            <person name="Feng L."/>
        </authorList>
    </citation>
    <scope>NUCLEOTIDE SEQUENCE</scope>
    <source>
        <strain evidence="11">IbartlettiiLFYP30</strain>
    </source>
</reference>
<dbReference type="InterPro" id="IPR002729">
    <property type="entry name" value="CRISPR-assoc_Cas1"/>
</dbReference>
<dbReference type="InterPro" id="IPR042206">
    <property type="entry name" value="CRISPR-assoc_Cas1_C"/>
</dbReference>
<gene>
    <name evidence="11" type="primary">cas1_3</name>
    <name evidence="10" type="synonym">cas1</name>
    <name evidence="11" type="ORF">IBLFYP30_02292</name>
</gene>
<protein>
    <recommendedName>
        <fullName evidence="10">CRISPR-associated endonuclease Cas1</fullName>
        <ecNumber evidence="10">3.1.-.-</ecNumber>
    </recommendedName>
</protein>
<dbReference type="EC" id="3.1.-.-" evidence="10"/>
<comment type="cofactor">
    <cofactor evidence="10">
        <name>Mg(2+)</name>
        <dbReference type="ChEBI" id="CHEBI:18420"/>
    </cofactor>
    <cofactor evidence="10">
        <name>Mn(2+)</name>
        <dbReference type="ChEBI" id="CHEBI:29035"/>
    </cofactor>
</comment>
<evidence type="ECO:0000256" key="9">
    <source>
        <dbReference type="ARBA" id="ARBA00038592"/>
    </source>
</evidence>
<keyword evidence="3 10" id="KW-0255">Endonuclease</keyword>
<dbReference type="GO" id="GO:0051607">
    <property type="term" value="P:defense response to virus"/>
    <property type="evidence" value="ECO:0007669"/>
    <property type="project" value="UniProtKB-UniRule"/>
</dbReference>
<evidence type="ECO:0000256" key="6">
    <source>
        <dbReference type="ARBA" id="ARBA00023118"/>
    </source>
</evidence>
<evidence type="ECO:0000256" key="2">
    <source>
        <dbReference type="ARBA" id="ARBA00022723"/>
    </source>
</evidence>
<keyword evidence="1 10" id="KW-0540">Nuclease</keyword>
<evidence type="ECO:0000256" key="8">
    <source>
        <dbReference type="ARBA" id="ARBA00023211"/>
    </source>
</evidence>
<dbReference type="InterPro" id="IPR050646">
    <property type="entry name" value="Cas1"/>
</dbReference>
<dbReference type="Pfam" id="PF01867">
    <property type="entry name" value="Cas_Cas1"/>
    <property type="match status" value="1"/>
</dbReference>
<keyword evidence="6 10" id="KW-0051">Antiviral defense</keyword>
<dbReference type="RefSeq" id="WP_156531009.1">
    <property type="nucleotide sequence ID" value="NZ_BAABXU010000001.1"/>
</dbReference>
<feature type="binding site" evidence="10">
    <location>
        <position position="231"/>
    </location>
    <ligand>
        <name>Mn(2+)</name>
        <dbReference type="ChEBI" id="CHEBI:29035"/>
    </ligand>
</feature>